<dbReference type="PROSITE" id="PS50931">
    <property type="entry name" value="HTH_LYSR"/>
    <property type="match status" value="1"/>
</dbReference>
<dbReference type="InterPro" id="IPR000847">
    <property type="entry name" value="LysR_HTH_N"/>
</dbReference>
<comment type="caution">
    <text evidence="6">The sequence shown here is derived from an EMBL/GenBank/DDBJ whole genome shotgun (WGS) entry which is preliminary data.</text>
</comment>
<organism evidence="6 7">
    <name type="scientific">Xylanimonas ulmi</name>
    <dbReference type="NCBI Taxonomy" id="228973"/>
    <lineage>
        <taxon>Bacteria</taxon>
        <taxon>Bacillati</taxon>
        <taxon>Actinomycetota</taxon>
        <taxon>Actinomycetes</taxon>
        <taxon>Micrococcales</taxon>
        <taxon>Promicromonosporaceae</taxon>
        <taxon>Xylanimonas</taxon>
    </lineage>
</organism>
<name>A0A4Q7M2N2_9MICO</name>
<dbReference type="SUPFAM" id="SSF53850">
    <property type="entry name" value="Periplasmic binding protein-like II"/>
    <property type="match status" value="1"/>
</dbReference>
<feature type="domain" description="HTH lysR-type" evidence="5">
    <location>
        <begin position="1"/>
        <end position="58"/>
    </location>
</feature>
<keyword evidence="4" id="KW-0804">Transcription</keyword>
<dbReference type="EMBL" id="SGWX01000001">
    <property type="protein sequence ID" value="RZS60169.1"/>
    <property type="molecule type" value="Genomic_DNA"/>
</dbReference>
<dbReference type="InterPro" id="IPR036390">
    <property type="entry name" value="WH_DNA-bd_sf"/>
</dbReference>
<dbReference type="Pfam" id="PF00126">
    <property type="entry name" value="HTH_1"/>
    <property type="match status" value="1"/>
</dbReference>
<dbReference type="Gene3D" id="1.10.10.10">
    <property type="entry name" value="Winged helix-like DNA-binding domain superfamily/Winged helix DNA-binding domain"/>
    <property type="match status" value="1"/>
</dbReference>
<evidence type="ECO:0000256" key="2">
    <source>
        <dbReference type="ARBA" id="ARBA00023015"/>
    </source>
</evidence>
<dbReference type="InterPro" id="IPR005119">
    <property type="entry name" value="LysR_subst-bd"/>
</dbReference>
<accession>A0A4Q7M2N2</accession>
<dbReference type="PANTHER" id="PTHR30346">
    <property type="entry name" value="TRANSCRIPTIONAL DUAL REGULATOR HCAR-RELATED"/>
    <property type="match status" value="1"/>
</dbReference>
<dbReference type="SUPFAM" id="SSF46785">
    <property type="entry name" value="Winged helix' DNA-binding domain"/>
    <property type="match status" value="1"/>
</dbReference>
<dbReference type="Pfam" id="PF03466">
    <property type="entry name" value="LysR_substrate"/>
    <property type="match status" value="1"/>
</dbReference>
<dbReference type="RefSeq" id="WP_130411863.1">
    <property type="nucleotide sequence ID" value="NZ_SGWX01000001.1"/>
</dbReference>
<keyword evidence="2" id="KW-0805">Transcription regulation</keyword>
<evidence type="ECO:0000259" key="5">
    <source>
        <dbReference type="PROSITE" id="PS50931"/>
    </source>
</evidence>
<evidence type="ECO:0000256" key="3">
    <source>
        <dbReference type="ARBA" id="ARBA00023125"/>
    </source>
</evidence>
<protein>
    <submittedName>
        <fullName evidence="6">DNA-binding transcriptional LysR family regulator</fullName>
    </submittedName>
</protein>
<keyword evidence="7" id="KW-1185">Reference proteome</keyword>
<evidence type="ECO:0000256" key="4">
    <source>
        <dbReference type="ARBA" id="ARBA00023163"/>
    </source>
</evidence>
<proteinExistence type="inferred from homology"/>
<dbReference type="AlphaFoldDB" id="A0A4Q7M2N2"/>
<evidence type="ECO:0000313" key="7">
    <source>
        <dbReference type="Proteomes" id="UP000293852"/>
    </source>
</evidence>
<dbReference type="GO" id="GO:0032993">
    <property type="term" value="C:protein-DNA complex"/>
    <property type="evidence" value="ECO:0007669"/>
    <property type="project" value="TreeGrafter"/>
</dbReference>
<sequence>MEPQHLALLRDLALHGTVTAVAAATCRTPSAVSQQLKVAQRRAGVALVEPDGRGLRLTAAGRLAAELGQEVEVALARAAARWDAYRGASTGAVRVAAFPSAAALLLPRVLGELAAVGVEVVCDDVDVAEREYAALVTTHDIVIAHSLDGPTPRGAEGLRCVPLAREPLDLAMAAGHRLAVRPSVTAVEAAGETWVGVPSGYPFDAVARAVAAKAGRGLRVAQRVRDNRLVEALVAASDHVAVLGRLTTPSGGGVVLRPLADVPATRHVVAVLRPDRAERLVVATALDALRRAGAAAQ</sequence>
<reference evidence="6 7" key="1">
    <citation type="submission" date="2019-02" db="EMBL/GenBank/DDBJ databases">
        <title>Sequencing the genomes of 1000 actinobacteria strains.</title>
        <authorList>
            <person name="Klenk H.-P."/>
        </authorList>
    </citation>
    <scope>NUCLEOTIDE SEQUENCE [LARGE SCALE GENOMIC DNA]</scope>
    <source>
        <strain evidence="6 7">DSM 16932</strain>
    </source>
</reference>
<dbReference type="InterPro" id="IPR036388">
    <property type="entry name" value="WH-like_DNA-bd_sf"/>
</dbReference>
<dbReference type="GO" id="GO:0003700">
    <property type="term" value="F:DNA-binding transcription factor activity"/>
    <property type="evidence" value="ECO:0007669"/>
    <property type="project" value="InterPro"/>
</dbReference>
<keyword evidence="3 6" id="KW-0238">DNA-binding</keyword>
<dbReference type="GO" id="GO:0003677">
    <property type="term" value="F:DNA binding"/>
    <property type="evidence" value="ECO:0007669"/>
    <property type="project" value="UniProtKB-KW"/>
</dbReference>
<evidence type="ECO:0000256" key="1">
    <source>
        <dbReference type="ARBA" id="ARBA00009437"/>
    </source>
</evidence>
<gene>
    <name evidence="6" type="ORF">EV386_0415</name>
</gene>
<dbReference type="Proteomes" id="UP000293852">
    <property type="component" value="Unassembled WGS sequence"/>
</dbReference>
<comment type="similarity">
    <text evidence="1">Belongs to the LysR transcriptional regulatory family.</text>
</comment>
<evidence type="ECO:0000313" key="6">
    <source>
        <dbReference type="EMBL" id="RZS60169.1"/>
    </source>
</evidence>
<dbReference type="Gene3D" id="3.40.190.10">
    <property type="entry name" value="Periplasmic binding protein-like II"/>
    <property type="match status" value="2"/>
</dbReference>
<dbReference type="PANTHER" id="PTHR30346:SF29">
    <property type="entry name" value="LYSR SUBSTRATE-BINDING"/>
    <property type="match status" value="1"/>
</dbReference>
<dbReference type="OrthoDB" id="4131546at2"/>